<accession>A0A0C2YNN2</accession>
<dbReference type="GO" id="GO:0004557">
    <property type="term" value="F:alpha-galactosidase activity"/>
    <property type="evidence" value="ECO:0007669"/>
    <property type="project" value="UniProtKB-EC"/>
</dbReference>
<dbReference type="GO" id="GO:0044281">
    <property type="term" value="P:small molecule metabolic process"/>
    <property type="evidence" value="ECO:0007669"/>
    <property type="project" value="UniProtKB-ARBA"/>
</dbReference>
<reference evidence="7 8" key="1">
    <citation type="submission" date="2014-04" db="EMBL/GenBank/DDBJ databases">
        <authorList>
            <consortium name="DOE Joint Genome Institute"/>
            <person name="Kuo A."/>
            <person name="Kohler A."/>
            <person name="Nagy L.G."/>
            <person name="Floudas D."/>
            <person name="Copeland A."/>
            <person name="Barry K.W."/>
            <person name="Cichocki N."/>
            <person name="Veneault-Fourrey C."/>
            <person name="LaButti K."/>
            <person name="Lindquist E.A."/>
            <person name="Lipzen A."/>
            <person name="Lundell T."/>
            <person name="Morin E."/>
            <person name="Murat C."/>
            <person name="Sun H."/>
            <person name="Tunlid A."/>
            <person name="Henrissat B."/>
            <person name="Grigoriev I.V."/>
            <person name="Hibbett D.S."/>
            <person name="Martin F."/>
            <person name="Nordberg H.P."/>
            <person name="Cantor M.N."/>
            <person name="Hua S.X."/>
        </authorList>
    </citation>
    <scope>NUCLEOTIDE SEQUENCE [LARGE SCALE GENOMIC DNA]</scope>
    <source>
        <strain evidence="7 8">Foug A</strain>
    </source>
</reference>
<dbReference type="PANTHER" id="PTHR31468:SF2">
    <property type="entry name" value="1,3-BETA-GLUCANOSYLTRANSFERASE GAS1"/>
    <property type="match status" value="1"/>
</dbReference>
<evidence type="ECO:0000313" key="7">
    <source>
        <dbReference type="EMBL" id="KIM51353.1"/>
    </source>
</evidence>
<evidence type="ECO:0000256" key="4">
    <source>
        <dbReference type="ARBA" id="ARBA00023157"/>
    </source>
</evidence>
<keyword evidence="6" id="KW-0336">GPI-anchor</keyword>
<dbReference type="STRING" id="1036808.A0A0C2YNN2"/>
<protein>
    <recommendedName>
        <fullName evidence="6">1,3-beta-glucanosyltransferase</fullName>
        <ecNumber evidence="6">2.4.1.-</ecNumber>
    </recommendedName>
</protein>
<dbReference type="InterPro" id="IPR011060">
    <property type="entry name" value="RibuloseP-bd_barrel"/>
</dbReference>
<evidence type="ECO:0000256" key="6">
    <source>
        <dbReference type="RuleBase" id="RU361209"/>
    </source>
</evidence>
<dbReference type="InterPro" id="IPR004886">
    <property type="entry name" value="Glucanosyltransferase"/>
</dbReference>
<comment type="similarity">
    <text evidence="2 6">Belongs to the glycosyl hydrolase 72 family.</text>
</comment>
<evidence type="ECO:0000256" key="2">
    <source>
        <dbReference type="ARBA" id="ARBA00007528"/>
    </source>
</evidence>
<keyword evidence="8" id="KW-1185">Reference proteome</keyword>
<name>A0A0C2YNN2_9AGAM</name>
<dbReference type="AlphaFoldDB" id="A0A0C2YNN2"/>
<dbReference type="GO" id="GO:0031505">
    <property type="term" value="P:fungal-type cell wall organization"/>
    <property type="evidence" value="ECO:0007669"/>
    <property type="project" value="TreeGrafter"/>
</dbReference>
<evidence type="ECO:0000256" key="1">
    <source>
        <dbReference type="ARBA" id="ARBA00001255"/>
    </source>
</evidence>
<dbReference type="EC" id="2.4.1.-" evidence="6"/>
<proteinExistence type="inferred from homology"/>
<dbReference type="GO" id="GO:0042124">
    <property type="term" value="F:1,3-beta-glucanosyltransferase activity"/>
    <property type="evidence" value="ECO:0007669"/>
    <property type="project" value="TreeGrafter"/>
</dbReference>
<dbReference type="GO" id="GO:0005886">
    <property type="term" value="C:plasma membrane"/>
    <property type="evidence" value="ECO:0007669"/>
    <property type="project" value="UniProtKB-SubCell"/>
</dbReference>
<comment type="catalytic activity">
    <reaction evidence="1">
        <text>Hydrolysis of terminal, non-reducing alpha-D-galactose residues in alpha-D-galactosides, including galactose oligosaccharides, galactomannans and galactolipids.</text>
        <dbReference type="EC" id="3.2.1.22"/>
    </reaction>
</comment>
<evidence type="ECO:0000256" key="3">
    <source>
        <dbReference type="ARBA" id="ARBA00022729"/>
    </source>
</evidence>
<dbReference type="SUPFAM" id="SSF51366">
    <property type="entry name" value="Ribulose-phoshate binding barrel"/>
    <property type="match status" value="1"/>
</dbReference>
<dbReference type="OrthoDB" id="421038at2759"/>
<dbReference type="Pfam" id="PF03198">
    <property type="entry name" value="Glyco_hydro_72"/>
    <property type="match status" value="1"/>
</dbReference>
<dbReference type="EMBL" id="KN822263">
    <property type="protein sequence ID" value="KIM51353.1"/>
    <property type="molecule type" value="Genomic_DNA"/>
</dbReference>
<keyword evidence="6" id="KW-0808">Transferase</keyword>
<dbReference type="GO" id="GO:0098552">
    <property type="term" value="C:side of membrane"/>
    <property type="evidence" value="ECO:0007669"/>
    <property type="project" value="UniProtKB-KW"/>
</dbReference>
<dbReference type="Gene3D" id="3.20.20.70">
    <property type="entry name" value="Aldolase class I"/>
    <property type="match status" value="1"/>
</dbReference>
<dbReference type="GO" id="GO:0071970">
    <property type="term" value="P:fungal-type cell wall (1-&gt;3)-beta-D-glucan biosynthetic process"/>
    <property type="evidence" value="ECO:0007669"/>
    <property type="project" value="TreeGrafter"/>
</dbReference>
<organism evidence="7 8">
    <name type="scientific">Scleroderma citrinum Foug A</name>
    <dbReference type="NCBI Taxonomy" id="1036808"/>
    <lineage>
        <taxon>Eukaryota</taxon>
        <taxon>Fungi</taxon>
        <taxon>Dikarya</taxon>
        <taxon>Basidiomycota</taxon>
        <taxon>Agaricomycotina</taxon>
        <taxon>Agaricomycetes</taxon>
        <taxon>Agaricomycetidae</taxon>
        <taxon>Boletales</taxon>
        <taxon>Sclerodermatineae</taxon>
        <taxon>Sclerodermataceae</taxon>
        <taxon>Scleroderma</taxon>
    </lineage>
</organism>
<keyword evidence="3" id="KW-0732">Signal</keyword>
<keyword evidence="6" id="KW-0449">Lipoprotein</keyword>
<dbReference type="InParanoid" id="A0A0C2YNN2"/>
<dbReference type="PANTHER" id="PTHR31468">
    <property type="entry name" value="1,3-BETA-GLUCANOSYLTRANSFERASE GAS1"/>
    <property type="match status" value="1"/>
</dbReference>
<dbReference type="Proteomes" id="UP000053989">
    <property type="component" value="Unassembled WGS sequence"/>
</dbReference>
<dbReference type="Gene3D" id="3.20.20.80">
    <property type="entry name" value="Glycosidases"/>
    <property type="match status" value="1"/>
</dbReference>
<keyword evidence="6" id="KW-0472">Membrane</keyword>
<keyword evidence="4" id="KW-1015">Disulfide bond</keyword>
<comment type="subcellular location">
    <subcellularLocation>
        <location evidence="6">Cell membrane</location>
        <topology evidence="6">Lipid-anchor</topology>
        <topology evidence="6">GPI-anchor</topology>
    </subcellularLocation>
</comment>
<reference evidence="8" key="2">
    <citation type="submission" date="2015-01" db="EMBL/GenBank/DDBJ databases">
        <title>Evolutionary Origins and Diversification of the Mycorrhizal Mutualists.</title>
        <authorList>
            <consortium name="DOE Joint Genome Institute"/>
            <consortium name="Mycorrhizal Genomics Consortium"/>
            <person name="Kohler A."/>
            <person name="Kuo A."/>
            <person name="Nagy L.G."/>
            <person name="Floudas D."/>
            <person name="Copeland A."/>
            <person name="Barry K.W."/>
            <person name="Cichocki N."/>
            <person name="Veneault-Fourrey C."/>
            <person name="LaButti K."/>
            <person name="Lindquist E.A."/>
            <person name="Lipzen A."/>
            <person name="Lundell T."/>
            <person name="Morin E."/>
            <person name="Murat C."/>
            <person name="Riley R."/>
            <person name="Ohm R."/>
            <person name="Sun H."/>
            <person name="Tunlid A."/>
            <person name="Henrissat B."/>
            <person name="Grigoriev I.V."/>
            <person name="Hibbett D.S."/>
            <person name="Martin F."/>
        </authorList>
    </citation>
    <scope>NUCLEOTIDE SEQUENCE [LARGE SCALE GENOMIC DNA]</scope>
    <source>
        <strain evidence="8">Foug A</strain>
    </source>
</reference>
<comment type="function">
    <text evidence="6">Splits internally a 1,3-beta-glucan molecule and transfers the newly generated reducing end (the donor) to the non-reducing end of another 1,3-beta-glucan molecule (the acceptor) forming a 1,3-beta linkage, resulting in the elongation of 1,3-beta-glucan chains in the cell wall.</text>
</comment>
<evidence type="ECO:0000256" key="5">
    <source>
        <dbReference type="ARBA" id="ARBA00023180"/>
    </source>
</evidence>
<evidence type="ECO:0000313" key="8">
    <source>
        <dbReference type="Proteomes" id="UP000053989"/>
    </source>
</evidence>
<sequence>MSHISRVSRAVIASASNSFLEPSTYIDPLADGSACQRDLPYLQQLGVNTIQVYSVDYTQNHDTCMQLLSNAGIYTIIDLSLPVNGSIDRNSPSWTTNLLDLYLDTINTFTKYNNVLGYNVGNEVVIQPNGTDAATFVKAAARDVKAYLNSIQSSALVGYAAIDGDASWIVPLAEYFSCDPTGSNSGATAIDLWGLNNYEWCGNSTFEDSYAGIESDFASYNVAAYFSECSPVWSGGIAFSYFPASSAAGQFGMVTISSDGKTVTTSQDFDNLKTQYAAASPPNSPSQSAAGSTIYPSCPAQSSDLLASTQLPPTPNLSVCTSLEKNLGCVFTPLTSNYTAILTWSSGRFVDPRAWKQWIWKLVPQRSPTVFADVKAIFGVGINEDLVKKLGERVSIPTTYAGGAKHIDDLALVDRLSGGKVDLTYGSSLDIFGGALVKFEDLVQRSHGT</sequence>
<gene>
    <name evidence="7" type="ORF">SCLCIDRAFT_33503</name>
</gene>
<dbReference type="InterPro" id="IPR013785">
    <property type="entry name" value="Aldolase_TIM"/>
</dbReference>
<dbReference type="FunCoup" id="A0A0C2YNN2">
    <property type="interactions" value="69"/>
</dbReference>
<dbReference type="SUPFAM" id="SSF51445">
    <property type="entry name" value="(Trans)glycosidases"/>
    <property type="match status" value="1"/>
</dbReference>
<dbReference type="HOGENOM" id="CLU_609972_0_0_1"/>
<keyword evidence="5" id="KW-0325">Glycoprotein</keyword>
<dbReference type="InterPro" id="IPR017853">
    <property type="entry name" value="GH"/>
</dbReference>